<proteinExistence type="predicted"/>
<reference evidence="1 2" key="1">
    <citation type="submission" date="2014-04" db="EMBL/GenBank/DDBJ databases">
        <title>Whole genome of Muricauda olearia.</title>
        <authorList>
            <person name="Zhang X.-H."/>
            <person name="Tang K."/>
        </authorList>
    </citation>
    <scope>NUCLEOTIDE SEQUENCE [LARGE SCALE GENOMIC DNA]</scope>
    <source>
        <strain evidence="1 2">Th120</strain>
    </source>
</reference>
<sequence length="230" mass="27130">MGRDFKIGDSLLWTFQTDSVMLDFKFDPVISFLDGASGMIAEKEKEISRKFEEWNEKQKQDSDLPDAYDVYENEVLEHSKFPELLNNSVYLVLYAMFESHYLELCQMTGSLHKSRMKVRDLSGNSYIDQCRRYLIKVIGLDMDETMEDWNEILKHQRLRNAITHKSGKITEMKSDLRSFIDNRNGVTYYPERKLVQIESTEFLKGFIGVIKSYFNKVNIQIVRHYSQTSR</sequence>
<dbReference type="Proteomes" id="UP000290261">
    <property type="component" value="Unassembled WGS sequence"/>
</dbReference>
<name>A0A444VI55_9FLAO</name>
<comment type="caution">
    <text evidence="1">The sequence shown here is derived from an EMBL/GenBank/DDBJ whole genome shotgun (WGS) entry which is preliminary data.</text>
</comment>
<organism evidence="1 2">
    <name type="scientific">Flagellimonas olearia</name>
    <dbReference type="NCBI Taxonomy" id="552546"/>
    <lineage>
        <taxon>Bacteria</taxon>
        <taxon>Pseudomonadati</taxon>
        <taxon>Bacteroidota</taxon>
        <taxon>Flavobacteriia</taxon>
        <taxon>Flavobacteriales</taxon>
        <taxon>Flavobacteriaceae</taxon>
        <taxon>Flagellimonas</taxon>
    </lineage>
</organism>
<accession>A0A444VI55</accession>
<dbReference type="AlphaFoldDB" id="A0A444VI55"/>
<protein>
    <recommendedName>
        <fullName evidence="3">RiboL-PSP-HEPN domain-containing protein</fullName>
    </recommendedName>
</protein>
<dbReference type="EMBL" id="JJMP01000010">
    <property type="protein sequence ID" value="RYC50423.1"/>
    <property type="molecule type" value="Genomic_DNA"/>
</dbReference>
<evidence type="ECO:0008006" key="3">
    <source>
        <dbReference type="Google" id="ProtNLM"/>
    </source>
</evidence>
<gene>
    <name evidence="1" type="ORF">DN53_05755</name>
</gene>
<dbReference type="RefSeq" id="WP_129656003.1">
    <property type="nucleotide sequence ID" value="NZ_ML142914.1"/>
</dbReference>
<keyword evidence="2" id="KW-1185">Reference proteome</keyword>
<evidence type="ECO:0000313" key="1">
    <source>
        <dbReference type="EMBL" id="RYC50423.1"/>
    </source>
</evidence>
<evidence type="ECO:0000313" key="2">
    <source>
        <dbReference type="Proteomes" id="UP000290261"/>
    </source>
</evidence>